<evidence type="ECO:0000313" key="2">
    <source>
        <dbReference type="Proteomes" id="UP000887565"/>
    </source>
</evidence>
<dbReference type="WBParaSite" id="nRc.2.0.1.t01866-RA">
    <property type="protein sequence ID" value="nRc.2.0.1.t01866-RA"/>
    <property type="gene ID" value="nRc.2.0.1.g01866"/>
</dbReference>
<evidence type="ECO:0000256" key="1">
    <source>
        <dbReference type="SAM" id="MobiDB-lite"/>
    </source>
</evidence>
<feature type="region of interest" description="Disordered" evidence="1">
    <location>
        <begin position="1"/>
        <end position="48"/>
    </location>
</feature>
<evidence type="ECO:0000313" key="3">
    <source>
        <dbReference type="WBParaSite" id="nRc.2.0.1.t01866-RA"/>
    </source>
</evidence>
<proteinExistence type="predicted"/>
<accession>A0A915HJV8</accession>
<organism evidence="2 3">
    <name type="scientific">Romanomermis culicivorax</name>
    <name type="common">Nematode worm</name>
    <dbReference type="NCBI Taxonomy" id="13658"/>
    <lineage>
        <taxon>Eukaryota</taxon>
        <taxon>Metazoa</taxon>
        <taxon>Ecdysozoa</taxon>
        <taxon>Nematoda</taxon>
        <taxon>Enoplea</taxon>
        <taxon>Dorylaimia</taxon>
        <taxon>Mermithida</taxon>
        <taxon>Mermithoidea</taxon>
        <taxon>Mermithidae</taxon>
        <taxon>Romanomermis</taxon>
    </lineage>
</organism>
<name>A0A915HJV8_ROMCU</name>
<dbReference type="AlphaFoldDB" id="A0A915HJV8"/>
<sequence length="96" mass="10187">MSENVLGSTCSQYSGHQQKLGSVSGLEPEALRQQSSVSNQLGQPSNGKGALKLQQLKVDMVAGTIFYIPPPSSLTDRQGPAMLRQPVPATRGFSKS</sequence>
<feature type="compositionally biased region" description="Polar residues" evidence="1">
    <location>
        <begin position="32"/>
        <end position="46"/>
    </location>
</feature>
<dbReference type="Proteomes" id="UP000887565">
    <property type="component" value="Unplaced"/>
</dbReference>
<keyword evidence="2" id="KW-1185">Reference proteome</keyword>
<feature type="region of interest" description="Disordered" evidence="1">
    <location>
        <begin position="70"/>
        <end position="96"/>
    </location>
</feature>
<protein>
    <submittedName>
        <fullName evidence="3">Uncharacterized protein</fullName>
    </submittedName>
</protein>
<reference evidence="3" key="1">
    <citation type="submission" date="2022-11" db="UniProtKB">
        <authorList>
            <consortium name="WormBaseParasite"/>
        </authorList>
    </citation>
    <scope>IDENTIFICATION</scope>
</reference>
<feature type="compositionally biased region" description="Polar residues" evidence="1">
    <location>
        <begin position="1"/>
        <end position="21"/>
    </location>
</feature>